<dbReference type="GO" id="GO:0046872">
    <property type="term" value="F:metal ion binding"/>
    <property type="evidence" value="ECO:0007669"/>
    <property type="project" value="UniProtKB-KW"/>
</dbReference>
<comment type="cofactor">
    <cofactor evidence="5">
        <name>Mg(2+)</name>
        <dbReference type="ChEBI" id="CHEBI:18420"/>
    </cofactor>
    <text evidence="5">Binds 1 Mg(2+) ion per subunit.</text>
</comment>
<dbReference type="EMBL" id="GIBP01002657">
    <property type="protein sequence ID" value="NDV31626.1"/>
    <property type="molecule type" value="Transcribed_RNA"/>
</dbReference>
<keyword evidence="2 5" id="KW-0479">Metal-binding</keyword>
<dbReference type="PANTHER" id="PTHR12103:SF15">
    <property type="entry name" value="CYTOSOLIC PURINE 5'-NUCLEOTIDASE"/>
    <property type="match status" value="1"/>
</dbReference>
<dbReference type="SUPFAM" id="SSF56784">
    <property type="entry name" value="HAD-like"/>
    <property type="match status" value="1"/>
</dbReference>
<dbReference type="Pfam" id="PF05761">
    <property type="entry name" value="5_nucleotid"/>
    <property type="match status" value="1"/>
</dbReference>
<evidence type="ECO:0000313" key="6">
    <source>
        <dbReference type="EMBL" id="NDV31626.1"/>
    </source>
</evidence>
<accession>A0A6B2L3V0</accession>
<feature type="binding site" evidence="5">
    <location>
        <position position="290"/>
    </location>
    <ligand>
        <name>Mg(2+)</name>
        <dbReference type="ChEBI" id="CHEBI:18420"/>
    </ligand>
</feature>
<dbReference type="InterPro" id="IPR016695">
    <property type="entry name" value="Pur_nucleotidase"/>
</dbReference>
<comment type="similarity">
    <text evidence="1">Belongs to the 5'(3')-deoxyribonucleotidase family.</text>
</comment>
<protein>
    <recommendedName>
        <fullName evidence="7">5'-nucleotidase</fullName>
    </recommendedName>
</protein>
<evidence type="ECO:0008006" key="7">
    <source>
        <dbReference type="Google" id="ProtNLM"/>
    </source>
</evidence>
<dbReference type="Gene3D" id="3.40.50.1000">
    <property type="entry name" value="HAD superfamily/HAD-like"/>
    <property type="match status" value="1"/>
</dbReference>
<evidence type="ECO:0000256" key="1">
    <source>
        <dbReference type="ARBA" id="ARBA00009589"/>
    </source>
</evidence>
<evidence type="ECO:0000256" key="2">
    <source>
        <dbReference type="ARBA" id="ARBA00022723"/>
    </source>
</evidence>
<organism evidence="6">
    <name type="scientific">Arcella intermedia</name>
    <dbReference type="NCBI Taxonomy" id="1963864"/>
    <lineage>
        <taxon>Eukaryota</taxon>
        <taxon>Amoebozoa</taxon>
        <taxon>Tubulinea</taxon>
        <taxon>Elardia</taxon>
        <taxon>Arcellinida</taxon>
        <taxon>Sphaerothecina</taxon>
        <taxon>Arcellidae</taxon>
        <taxon>Arcella</taxon>
    </lineage>
</organism>
<dbReference type="InterPro" id="IPR023214">
    <property type="entry name" value="HAD_sf"/>
</dbReference>
<keyword evidence="4 5" id="KW-0460">Magnesium</keyword>
<dbReference type="InterPro" id="IPR036412">
    <property type="entry name" value="HAD-like_sf"/>
</dbReference>
<name>A0A6B2L3V0_9EUKA</name>
<evidence type="ECO:0000256" key="5">
    <source>
        <dbReference type="PIRSR" id="PIRSR017434-2"/>
    </source>
</evidence>
<reference evidence="6" key="1">
    <citation type="journal article" date="2020" name="J. Eukaryot. Microbiol.">
        <title>De novo Sequencing, Assembly and Annotation of the Transcriptome for the Free-Living Testate Amoeba Arcella intermedia.</title>
        <authorList>
            <person name="Ribeiro G.M."/>
            <person name="Porfirio-Sousa A.L."/>
            <person name="Maurer-Alcala X.X."/>
            <person name="Katz L.A."/>
            <person name="Lahr D.J.G."/>
        </authorList>
    </citation>
    <scope>NUCLEOTIDE SEQUENCE</scope>
</reference>
<proteinExistence type="inferred from homology"/>
<dbReference type="AlphaFoldDB" id="A0A6B2L3V0"/>
<dbReference type="InterPro" id="IPR008380">
    <property type="entry name" value="HAD-SF_hydro_IG_5-nucl"/>
</dbReference>
<dbReference type="PANTHER" id="PTHR12103">
    <property type="entry name" value="5'-NUCLEOTIDASE DOMAIN-CONTAINING"/>
    <property type="match status" value="1"/>
</dbReference>
<evidence type="ECO:0000256" key="4">
    <source>
        <dbReference type="ARBA" id="ARBA00022842"/>
    </source>
</evidence>
<sequence>MDYTLAIYKNPEYDQLTYSLIIEDLITHSAYPPAIASLKFDPHTFVRGLILDMELGNVLKLDKFTSILVCYHGKTKLTKAQISDLYPSFRIPNDLLGSKRFEILNVTYSLPISVLWCDLISFFESSPTPQKLDYQSLLMDVWNSSQKLHNFVDGQLKSQNFIDQIHNYVSDGKDLALVLKKLIDSGKKLFLLTNSPWMYTDKVMNWLLDNKLPQYSSWRNYFDVIIVEAQKPNFFTSSNHFREISLETNHPKITHFGELAPGMPYQGGNMNLLNKLCNITSSHDVLYVGDHIFSDVMISKKKHSWRTLLIMPELQEELINQKKNQDLFLKLVELDNTKKQLLEDFDIENKNFEEIQTKLKDIKAKIKAASDDYDSKCNPYYGSPFRSGLHLSFFSMQLGRYADLYSCSVLSLLNYSPHHAFYPPISSLPHERE</sequence>
<keyword evidence="3" id="KW-0378">Hydrolase</keyword>
<evidence type="ECO:0000256" key="3">
    <source>
        <dbReference type="ARBA" id="ARBA00022801"/>
    </source>
</evidence>
<dbReference type="PIRSF" id="PIRSF017434">
    <property type="entry name" value="Purine_5'-nucleotidase"/>
    <property type="match status" value="1"/>
</dbReference>
<dbReference type="GO" id="GO:0008253">
    <property type="term" value="F:5'-nucleotidase activity"/>
    <property type="evidence" value="ECO:0007669"/>
    <property type="project" value="TreeGrafter"/>
</dbReference>
<feature type="binding site" evidence="5">
    <location>
        <position position="2"/>
    </location>
    <ligand>
        <name>GMP</name>
        <dbReference type="ChEBI" id="CHEBI:58115"/>
    </ligand>
</feature>
<dbReference type="NCBIfam" id="TIGR02244">
    <property type="entry name" value="HAD-IG-Ncltidse"/>
    <property type="match status" value="1"/>
</dbReference>